<dbReference type="SUPFAM" id="SSF53822">
    <property type="entry name" value="Periplasmic binding protein-like I"/>
    <property type="match status" value="1"/>
</dbReference>
<evidence type="ECO:0000313" key="5">
    <source>
        <dbReference type="EMBL" id="MCR9035447.1"/>
    </source>
</evidence>
<dbReference type="CDD" id="cd06267">
    <property type="entry name" value="PBP1_LacI_sugar_binding-like"/>
    <property type="match status" value="1"/>
</dbReference>
<feature type="domain" description="HTH lacI-type" evidence="4">
    <location>
        <begin position="4"/>
        <end position="59"/>
    </location>
</feature>
<reference evidence="5 6" key="1">
    <citation type="submission" date="2022-08" db="EMBL/GenBank/DDBJ databases">
        <title>Tractidigestivibacter montrealensis type strain KD21.</title>
        <authorList>
            <person name="Diop K."/>
            <person name="Richard C."/>
            <person name="Routy B."/>
        </authorList>
    </citation>
    <scope>NUCLEOTIDE SEQUENCE [LARGE SCALE GENOMIC DNA]</scope>
    <source>
        <strain evidence="5 6">KD21</strain>
    </source>
</reference>
<evidence type="ECO:0000256" key="3">
    <source>
        <dbReference type="ARBA" id="ARBA00023163"/>
    </source>
</evidence>
<evidence type="ECO:0000256" key="2">
    <source>
        <dbReference type="ARBA" id="ARBA00023125"/>
    </source>
</evidence>
<sequence length="340" mass="37621">MAKVTLKDIAREVGLSPTSVSLVLNNRPCRVSEENRRRIKEVARRKHYIPNQIARSLVMQQSHSFGLVVPNIQSRYFASLANNLEVLCRERGYLLLITNSVGSSESDAELVRLLVNRGVDGIFLVVSDEFTTDKELIDDLTQLPVPLVMVDRFIDGVSCDRVRYDNELGGYLATDHLLRHGHQHVACIINPDSNTGRLRLAGYRRALGEHGIAFDPGLVFESDYYIPDAWQAAEGLLATDATAAFASSDNIALGLLKRVYERGLRVPEDLSVVSYDNSAADSLFEPALTSIEQNAPAISEVAVQMMLARVGEHARDDDVAAPVERILTPRLVEKDSVRAL</sequence>
<evidence type="ECO:0000259" key="4">
    <source>
        <dbReference type="PROSITE" id="PS50932"/>
    </source>
</evidence>
<protein>
    <submittedName>
        <fullName evidence="5">LacI family transcriptional regulator</fullName>
    </submittedName>
</protein>
<evidence type="ECO:0000256" key="1">
    <source>
        <dbReference type="ARBA" id="ARBA00023015"/>
    </source>
</evidence>
<gene>
    <name evidence="5" type="ORF">NVS32_00545</name>
</gene>
<dbReference type="InterPro" id="IPR010982">
    <property type="entry name" value="Lambda_DNA-bd_dom_sf"/>
</dbReference>
<dbReference type="InterPro" id="IPR000843">
    <property type="entry name" value="HTH_LacI"/>
</dbReference>
<dbReference type="PROSITE" id="PS50932">
    <property type="entry name" value="HTH_LACI_2"/>
    <property type="match status" value="1"/>
</dbReference>
<dbReference type="RefSeq" id="WP_258498288.1">
    <property type="nucleotide sequence ID" value="NZ_JANSKA010000001.1"/>
</dbReference>
<name>A0ABT1Z5H7_9ACTN</name>
<dbReference type="EMBL" id="JANSKA010000001">
    <property type="protein sequence ID" value="MCR9035447.1"/>
    <property type="molecule type" value="Genomic_DNA"/>
</dbReference>
<proteinExistence type="predicted"/>
<dbReference type="SUPFAM" id="SSF47413">
    <property type="entry name" value="lambda repressor-like DNA-binding domains"/>
    <property type="match status" value="1"/>
</dbReference>
<dbReference type="PANTHER" id="PTHR30146">
    <property type="entry name" value="LACI-RELATED TRANSCRIPTIONAL REPRESSOR"/>
    <property type="match status" value="1"/>
</dbReference>
<organism evidence="5 6">
    <name type="scientific">Tractidigestivibacter montrealensis</name>
    <dbReference type="NCBI Taxonomy" id="2972466"/>
    <lineage>
        <taxon>Bacteria</taxon>
        <taxon>Bacillati</taxon>
        <taxon>Actinomycetota</taxon>
        <taxon>Coriobacteriia</taxon>
        <taxon>Coriobacteriales</taxon>
        <taxon>Atopobiaceae</taxon>
        <taxon>Tractidigestivibacter</taxon>
    </lineage>
</organism>
<dbReference type="Gene3D" id="3.40.50.2300">
    <property type="match status" value="2"/>
</dbReference>
<dbReference type="PANTHER" id="PTHR30146:SF109">
    <property type="entry name" value="HTH-TYPE TRANSCRIPTIONAL REGULATOR GALS"/>
    <property type="match status" value="1"/>
</dbReference>
<accession>A0ABT1Z5H7</accession>
<keyword evidence="1" id="KW-0805">Transcription regulation</keyword>
<keyword evidence="2" id="KW-0238">DNA-binding</keyword>
<comment type="caution">
    <text evidence="5">The sequence shown here is derived from an EMBL/GenBank/DDBJ whole genome shotgun (WGS) entry which is preliminary data.</text>
</comment>
<dbReference type="Proteomes" id="UP001204320">
    <property type="component" value="Unassembled WGS sequence"/>
</dbReference>
<dbReference type="Gene3D" id="1.10.260.40">
    <property type="entry name" value="lambda repressor-like DNA-binding domains"/>
    <property type="match status" value="1"/>
</dbReference>
<dbReference type="InterPro" id="IPR028082">
    <property type="entry name" value="Peripla_BP_I"/>
</dbReference>
<dbReference type="Pfam" id="PF00356">
    <property type="entry name" value="LacI"/>
    <property type="match status" value="1"/>
</dbReference>
<dbReference type="SMART" id="SM00354">
    <property type="entry name" value="HTH_LACI"/>
    <property type="match status" value="1"/>
</dbReference>
<dbReference type="InterPro" id="IPR046335">
    <property type="entry name" value="LacI/GalR-like_sensor"/>
</dbReference>
<dbReference type="CDD" id="cd01392">
    <property type="entry name" value="HTH_LacI"/>
    <property type="match status" value="1"/>
</dbReference>
<dbReference type="Pfam" id="PF13377">
    <property type="entry name" value="Peripla_BP_3"/>
    <property type="match status" value="1"/>
</dbReference>
<keyword evidence="3" id="KW-0804">Transcription</keyword>
<evidence type="ECO:0000313" key="6">
    <source>
        <dbReference type="Proteomes" id="UP001204320"/>
    </source>
</evidence>
<keyword evidence="6" id="KW-1185">Reference proteome</keyword>